<keyword evidence="1" id="KW-0812">Transmembrane</keyword>
<protein>
    <submittedName>
        <fullName evidence="2">Uncharacterized protein</fullName>
    </submittedName>
</protein>
<organism evidence="2 3">
    <name type="scientific">Eiseniibacteriota bacterium</name>
    <dbReference type="NCBI Taxonomy" id="2212470"/>
    <lineage>
        <taxon>Bacteria</taxon>
        <taxon>Candidatus Eiseniibacteriota</taxon>
    </lineage>
</organism>
<feature type="transmembrane region" description="Helical" evidence="1">
    <location>
        <begin position="113"/>
        <end position="131"/>
    </location>
</feature>
<keyword evidence="1" id="KW-1133">Transmembrane helix</keyword>
<evidence type="ECO:0000313" key="2">
    <source>
        <dbReference type="EMBL" id="NNF06415.1"/>
    </source>
</evidence>
<name>A0A7Y2E837_UNCEI</name>
<feature type="transmembrane region" description="Helical" evidence="1">
    <location>
        <begin position="88"/>
        <end position="107"/>
    </location>
</feature>
<feature type="transmembrane region" description="Helical" evidence="1">
    <location>
        <begin position="21"/>
        <end position="45"/>
    </location>
</feature>
<dbReference type="EMBL" id="JABDJR010000251">
    <property type="protein sequence ID" value="NNF06415.1"/>
    <property type="molecule type" value="Genomic_DNA"/>
</dbReference>
<proteinExistence type="predicted"/>
<reference evidence="2 3" key="1">
    <citation type="submission" date="2020-03" db="EMBL/GenBank/DDBJ databases">
        <title>Metabolic flexibility allows generalist bacteria to become dominant in a frequently disturbed ecosystem.</title>
        <authorList>
            <person name="Chen Y.-J."/>
            <person name="Leung P.M."/>
            <person name="Bay S.K."/>
            <person name="Hugenholtz P."/>
            <person name="Kessler A.J."/>
            <person name="Shelley G."/>
            <person name="Waite D.W."/>
            <person name="Cook P.L."/>
            <person name="Greening C."/>
        </authorList>
    </citation>
    <scope>NUCLEOTIDE SEQUENCE [LARGE SCALE GENOMIC DNA]</scope>
    <source>
        <strain evidence="2">SS_bin_28</strain>
    </source>
</reference>
<sequence>MHPTKRLDQRPPLETWQLVTEGLGGLAFEMGLALAGAGIASAFTVDSGGFGPNIEGAAIGGGIAVASIGAALGVYINGVDGDQGGSFLLTWMGSALGTAAGLGLLVADDDPGALTTIGAFTLPVLGSMLAFNASRYAKYDPSEFHKSPEWDQAPGTKELERLDFGPKETGPQLRLLATSF</sequence>
<accession>A0A7Y2E837</accession>
<feature type="transmembrane region" description="Helical" evidence="1">
    <location>
        <begin position="57"/>
        <end position="76"/>
    </location>
</feature>
<gene>
    <name evidence="2" type="ORF">HKN21_06615</name>
</gene>
<evidence type="ECO:0000313" key="3">
    <source>
        <dbReference type="Proteomes" id="UP000547674"/>
    </source>
</evidence>
<dbReference type="AlphaFoldDB" id="A0A7Y2E837"/>
<keyword evidence="1" id="KW-0472">Membrane</keyword>
<comment type="caution">
    <text evidence="2">The sequence shown here is derived from an EMBL/GenBank/DDBJ whole genome shotgun (WGS) entry which is preliminary data.</text>
</comment>
<evidence type="ECO:0000256" key="1">
    <source>
        <dbReference type="SAM" id="Phobius"/>
    </source>
</evidence>
<dbReference type="Proteomes" id="UP000547674">
    <property type="component" value="Unassembled WGS sequence"/>
</dbReference>